<keyword evidence="1" id="KW-0812">Transmembrane</keyword>
<dbReference type="Proteomes" id="UP000317039">
    <property type="component" value="Chromosome"/>
</dbReference>
<dbReference type="InterPro" id="IPR025597">
    <property type="entry name" value="DUF4345"/>
</dbReference>
<dbReference type="GeneID" id="80333550"/>
<feature type="transmembrane region" description="Helical" evidence="1">
    <location>
        <begin position="72"/>
        <end position="91"/>
    </location>
</feature>
<dbReference type="KEGG" id="nod:FOH10_14295"/>
<keyword evidence="1" id="KW-1133">Transmembrane helix</keyword>
<feature type="transmembrane region" description="Helical" evidence="1">
    <location>
        <begin position="46"/>
        <end position="65"/>
    </location>
</feature>
<sequence length="122" mass="12529">MHTAVVLVIAAAFLAMGGYALVAPAAIARPFGTRVDTPDGRSEIRAVYGGFGLAVAVMLALAAFGPGGVRDGVIATTAAALAGMAAGRLISRLVDQPVPFYPVWLFFWIETIAAAVLFAILP</sequence>
<evidence type="ECO:0000256" key="1">
    <source>
        <dbReference type="SAM" id="Phobius"/>
    </source>
</evidence>
<reference evidence="2 3" key="1">
    <citation type="submission" date="2019-07" db="EMBL/GenBank/DDBJ databases">
        <title>Complete Genome Sequence and Methylome Analysis of Nocardia otitidis-caviarum NEB252.</title>
        <authorList>
            <person name="Fomenkov A."/>
            <person name="Anton B.P."/>
            <person name="Vincze T."/>
            <person name="Roberts R.J."/>
        </authorList>
    </citation>
    <scope>NUCLEOTIDE SEQUENCE [LARGE SCALE GENOMIC DNA]</scope>
    <source>
        <strain evidence="2 3">NEB252</strain>
    </source>
</reference>
<gene>
    <name evidence="2" type="ORF">FOH10_14295</name>
</gene>
<accession>A0A516NLE4</accession>
<keyword evidence="1" id="KW-0472">Membrane</keyword>
<name>A0A516NLE4_9NOCA</name>
<organism evidence="2 3">
    <name type="scientific">Nocardia otitidiscaviarum</name>
    <dbReference type="NCBI Taxonomy" id="1823"/>
    <lineage>
        <taxon>Bacteria</taxon>
        <taxon>Bacillati</taxon>
        <taxon>Actinomycetota</taxon>
        <taxon>Actinomycetes</taxon>
        <taxon>Mycobacteriales</taxon>
        <taxon>Nocardiaceae</taxon>
        <taxon>Nocardia</taxon>
    </lineage>
</organism>
<dbReference type="EMBL" id="CP041695">
    <property type="protein sequence ID" value="QDP79707.1"/>
    <property type="molecule type" value="Genomic_DNA"/>
</dbReference>
<evidence type="ECO:0000313" key="2">
    <source>
        <dbReference type="EMBL" id="QDP79707.1"/>
    </source>
</evidence>
<evidence type="ECO:0000313" key="3">
    <source>
        <dbReference type="Proteomes" id="UP000317039"/>
    </source>
</evidence>
<proteinExistence type="predicted"/>
<dbReference type="Pfam" id="PF14248">
    <property type="entry name" value="DUF4345"/>
    <property type="match status" value="1"/>
</dbReference>
<dbReference type="RefSeq" id="WP_143981075.1">
    <property type="nucleotide sequence ID" value="NZ_CP041695.1"/>
</dbReference>
<protein>
    <submittedName>
        <fullName evidence="2">DUF4345 domain-containing protein</fullName>
    </submittedName>
</protein>
<dbReference type="AlphaFoldDB" id="A0A516NLE4"/>
<feature type="transmembrane region" description="Helical" evidence="1">
    <location>
        <begin position="103"/>
        <end position="121"/>
    </location>
</feature>